<dbReference type="PROSITE" id="PS51105">
    <property type="entry name" value="PTS_EIIC_TYPE_3"/>
    <property type="match status" value="1"/>
</dbReference>
<feature type="transmembrane region" description="Helical" evidence="9">
    <location>
        <begin position="291"/>
        <end position="312"/>
    </location>
</feature>
<evidence type="ECO:0000313" key="11">
    <source>
        <dbReference type="EMBL" id="MST87562.1"/>
    </source>
</evidence>
<feature type="transmembrane region" description="Helical" evidence="9">
    <location>
        <begin position="107"/>
        <end position="127"/>
    </location>
</feature>
<keyword evidence="6 9" id="KW-1133">Transmembrane helix</keyword>
<evidence type="ECO:0000256" key="4">
    <source>
        <dbReference type="ARBA" id="ARBA00022597"/>
    </source>
</evidence>
<dbReference type="RefSeq" id="WP_206987602.1">
    <property type="nucleotide sequence ID" value="NZ_VUMX01000022.1"/>
</dbReference>
<feature type="transmembrane region" description="Helical" evidence="9">
    <location>
        <begin position="400"/>
        <end position="422"/>
    </location>
</feature>
<reference evidence="11 12" key="1">
    <citation type="submission" date="2019-08" db="EMBL/GenBank/DDBJ databases">
        <title>In-depth cultivation of the pig gut microbiome towards novel bacterial diversity and tailored functional studies.</title>
        <authorList>
            <person name="Wylensek D."/>
            <person name="Hitch T.C.A."/>
            <person name="Clavel T."/>
        </authorList>
    </citation>
    <scope>NUCLEOTIDE SEQUENCE [LARGE SCALE GENOMIC DNA]</scope>
    <source>
        <strain evidence="11 12">Bifido-178-WT-2B</strain>
    </source>
</reference>
<dbReference type="Pfam" id="PF02378">
    <property type="entry name" value="PTS_EIIC"/>
    <property type="match status" value="1"/>
</dbReference>
<dbReference type="GO" id="GO:0005886">
    <property type="term" value="C:plasma membrane"/>
    <property type="evidence" value="ECO:0007669"/>
    <property type="project" value="UniProtKB-SubCell"/>
</dbReference>
<dbReference type="PANTHER" id="PTHR33989">
    <property type="match status" value="1"/>
</dbReference>
<keyword evidence="12" id="KW-1185">Reference proteome</keyword>
<organism evidence="11 12">
    <name type="scientific">Lactobacillus porci</name>
    <dbReference type="NCBI Taxonomy" id="2012477"/>
    <lineage>
        <taxon>Bacteria</taxon>
        <taxon>Bacillati</taxon>
        <taxon>Bacillota</taxon>
        <taxon>Bacilli</taxon>
        <taxon>Lactobacillales</taxon>
        <taxon>Lactobacillaceae</taxon>
        <taxon>Lactobacillus</taxon>
    </lineage>
</organism>
<gene>
    <name evidence="11" type="ORF">FYJ62_07975</name>
</gene>
<comment type="subcellular location">
    <subcellularLocation>
        <location evidence="1">Cell membrane</location>
        <topology evidence="1">Multi-pass membrane protein</topology>
    </subcellularLocation>
</comment>
<sequence>MNRAADWLERYLLPLANQIAAVRWLVALRDAFVSTLPITVTGSFAVLIKSLINAADKNWNWHVLATLLQPLVGACNFVWRGSVAMFALFFALAWGYQLARTFEVNRLAGAMTSLSSFMMSIANYAYLTKGETRFRIDDAFNIQQLSTTGMFTAILFGGLGVAIYILCVKGRLVIPIYSQMPHAQLAAFESMLPVIISLFVVGGGNYLFQVMTGQYFGEWLLHIIQLPLANLGQGFLMVFVVTGLIQIFWFFGINGNGVMAPVIGSVWATAQNANILAAAKGSAIPYLWTSASFGVFGVDSVGLPLVIGILLFSKRSDHRTLAKVALAPSVFNINEPVLYGLPIILNPVYLVPFIAAPLANVSLAYVVTRLGWINRVQAVVPGIIPPIIGPFLATNYDWRAIVLAVVNLVIAVLIWLPFISAADQIDQESSNRDFFMAQY</sequence>
<evidence type="ECO:0000256" key="7">
    <source>
        <dbReference type="ARBA" id="ARBA00023136"/>
    </source>
</evidence>
<keyword evidence="2 8" id="KW-0813">Transport</keyword>
<evidence type="ECO:0000256" key="6">
    <source>
        <dbReference type="ARBA" id="ARBA00022989"/>
    </source>
</evidence>
<evidence type="ECO:0000256" key="3">
    <source>
        <dbReference type="ARBA" id="ARBA00022475"/>
    </source>
</evidence>
<evidence type="ECO:0000256" key="9">
    <source>
        <dbReference type="SAM" id="Phobius"/>
    </source>
</evidence>
<feature type="transmembrane region" description="Helical" evidence="9">
    <location>
        <begin position="228"/>
        <end position="251"/>
    </location>
</feature>
<comment type="function">
    <text evidence="8">The phosphoenolpyruvate-dependent sugar phosphotransferase system (PTS), a major carbohydrate active -transport system, catalyzes the phosphorylation of incoming sugar substrates concomitant with their translocation across the cell membrane.</text>
</comment>
<evidence type="ECO:0000259" key="10">
    <source>
        <dbReference type="PROSITE" id="PS51105"/>
    </source>
</evidence>
<accession>A0A6A8MFL9</accession>
<dbReference type="InterPro" id="IPR051088">
    <property type="entry name" value="PTS_Sugar-EIIC/EIIB"/>
</dbReference>
<feature type="domain" description="PTS EIIC type-3" evidence="10">
    <location>
        <begin position="8"/>
        <end position="418"/>
    </location>
</feature>
<keyword evidence="3 8" id="KW-1003">Cell membrane</keyword>
<feature type="transmembrane region" description="Helical" evidence="9">
    <location>
        <begin position="77"/>
        <end position="95"/>
    </location>
</feature>
<dbReference type="EMBL" id="VUMX01000022">
    <property type="protein sequence ID" value="MST87562.1"/>
    <property type="molecule type" value="Genomic_DNA"/>
</dbReference>
<protein>
    <recommendedName>
        <fullName evidence="8">Permease IIC component</fullName>
    </recommendedName>
</protein>
<dbReference type="PANTHER" id="PTHR33989:SF4">
    <property type="entry name" value="PTS SYSTEM N,N'-DIACETYLCHITOBIOSE-SPECIFIC EIIC COMPONENT"/>
    <property type="match status" value="1"/>
</dbReference>
<dbReference type="InterPro" id="IPR003352">
    <property type="entry name" value="PTS_EIIC"/>
</dbReference>
<dbReference type="InterPro" id="IPR004501">
    <property type="entry name" value="PTS_EIIC_3"/>
</dbReference>
<evidence type="ECO:0000313" key="12">
    <source>
        <dbReference type="Proteomes" id="UP000438120"/>
    </source>
</evidence>
<evidence type="ECO:0000256" key="1">
    <source>
        <dbReference type="ARBA" id="ARBA00004651"/>
    </source>
</evidence>
<feature type="transmembrane region" description="Helical" evidence="9">
    <location>
        <begin position="258"/>
        <end position="279"/>
    </location>
</feature>
<dbReference type="GO" id="GO:0009401">
    <property type="term" value="P:phosphoenolpyruvate-dependent sugar phosphotransferase system"/>
    <property type="evidence" value="ECO:0007669"/>
    <property type="project" value="InterPro"/>
</dbReference>
<comment type="caution">
    <text evidence="11">The sequence shown here is derived from an EMBL/GenBank/DDBJ whole genome shotgun (WGS) entry which is preliminary data.</text>
</comment>
<evidence type="ECO:0000256" key="5">
    <source>
        <dbReference type="ARBA" id="ARBA00022692"/>
    </source>
</evidence>
<feature type="transmembrane region" description="Helical" evidence="9">
    <location>
        <begin position="31"/>
        <end position="52"/>
    </location>
</feature>
<evidence type="ECO:0000256" key="8">
    <source>
        <dbReference type="PIRNR" id="PIRNR006351"/>
    </source>
</evidence>
<evidence type="ECO:0000256" key="2">
    <source>
        <dbReference type="ARBA" id="ARBA00022448"/>
    </source>
</evidence>
<feature type="transmembrane region" description="Helical" evidence="9">
    <location>
        <begin position="375"/>
        <end position="394"/>
    </location>
</feature>
<keyword evidence="5 9" id="KW-0812">Transmembrane</keyword>
<dbReference type="PIRSF" id="PIRSF006351">
    <property type="entry name" value="PTS_EIIC-Cellobiose"/>
    <property type="match status" value="1"/>
</dbReference>
<keyword evidence="7 8" id="KW-0472">Membrane</keyword>
<dbReference type="NCBIfam" id="TIGR00410">
    <property type="entry name" value="lacE"/>
    <property type="match status" value="1"/>
</dbReference>
<name>A0A6A8MFL9_9LACO</name>
<feature type="transmembrane region" description="Helical" evidence="9">
    <location>
        <begin position="147"/>
        <end position="167"/>
    </location>
</feature>
<keyword evidence="4 8" id="KW-0762">Sugar transport</keyword>
<proteinExistence type="predicted"/>
<dbReference type="InterPro" id="IPR004796">
    <property type="entry name" value="PTS_IIC_cello"/>
</dbReference>
<dbReference type="AlphaFoldDB" id="A0A6A8MFL9"/>
<dbReference type="Proteomes" id="UP000438120">
    <property type="component" value="Unassembled WGS sequence"/>
</dbReference>
<dbReference type="GO" id="GO:1902815">
    <property type="term" value="P:N,N'-diacetylchitobiose import"/>
    <property type="evidence" value="ECO:0007669"/>
    <property type="project" value="TreeGrafter"/>
</dbReference>
<dbReference type="GO" id="GO:0008982">
    <property type="term" value="F:protein-N(PI)-phosphohistidine-sugar phosphotransferase activity"/>
    <property type="evidence" value="ECO:0007669"/>
    <property type="project" value="UniProtKB-UniRule"/>
</dbReference>
<feature type="transmembrane region" description="Helical" evidence="9">
    <location>
        <begin position="188"/>
        <end position="208"/>
    </location>
</feature>